<gene>
    <name evidence="1" type="ORF">PHJA_001450300</name>
</gene>
<evidence type="ECO:0000313" key="1">
    <source>
        <dbReference type="EMBL" id="GFP93060.1"/>
    </source>
</evidence>
<proteinExistence type="predicted"/>
<accession>A0A830C049</accession>
<sequence>MGFKSLLTMGVFIDVSVQWKRLPTSNESPAARAYHSMNSVGSRYLLFGGFDGKSTYGDLWWLVPEDDPIAKRLAASSSEVVAERNTTMRAKEGQREGSAVSELQRRLEISPLLSNHELIIDELEDKELIQLASRVGDKVVGNIQDVQALRDHWMKSPPQAITLKELSPLLHDYQRLITRHHIVPKWHVPPKMADWRIYEHAPLMDESLLLV</sequence>
<dbReference type="EMBL" id="BMAC01000300">
    <property type="protein sequence ID" value="GFP93060.1"/>
    <property type="molecule type" value="Genomic_DNA"/>
</dbReference>
<keyword evidence="2" id="KW-1185">Reference proteome</keyword>
<dbReference type="InterPro" id="IPR015915">
    <property type="entry name" value="Kelch-typ_b-propeller"/>
</dbReference>
<dbReference type="OrthoDB" id="10251809at2759"/>
<dbReference type="AlphaFoldDB" id="A0A830C049"/>
<name>A0A830C049_9LAMI</name>
<protein>
    <submittedName>
        <fullName evidence="1">Uncharacterized protein</fullName>
    </submittedName>
</protein>
<evidence type="ECO:0000313" key="2">
    <source>
        <dbReference type="Proteomes" id="UP000653305"/>
    </source>
</evidence>
<organism evidence="1 2">
    <name type="scientific">Phtheirospermum japonicum</name>
    <dbReference type="NCBI Taxonomy" id="374723"/>
    <lineage>
        <taxon>Eukaryota</taxon>
        <taxon>Viridiplantae</taxon>
        <taxon>Streptophyta</taxon>
        <taxon>Embryophyta</taxon>
        <taxon>Tracheophyta</taxon>
        <taxon>Spermatophyta</taxon>
        <taxon>Magnoliopsida</taxon>
        <taxon>eudicotyledons</taxon>
        <taxon>Gunneridae</taxon>
        <taxon>Pentapetalae</taxon>
        <taxon>asterids</taxon>
        <taxon>lamiids</taxon>
        <taxon>Lamiales</taxon>
        <taxon>Orobanchaceae</taxon>
        <taxon>Orobanchaceae incertae sedis</taxon>
        <taxon>Phtheirospermum</taxon>
    </lineage>
</organism>
<reference evidence="1" key="1">
    <citation type="submission" date="2020-07" db="EMBL/GenBank/DDBJ databases">
        <title>Ethylene signaling mediates host invasion by parasitic plants.</title>
        <authorList>
            <person name="Yoshida S."/>
        </authorList>
    </citation>
    <scope>NUCLEOTIDE SEQUENCE</scope>
    <source>
        <strain evidence="1">Okayama</strain>
    </source>
</reference>
<dbReference type="Proteomes" id="UP000653305">
    <property type="component" value="Unassembled WGS sequence"/>
</dbReference>
<dbReference type="Gene3D" id="2.120.10.80">
    <property type="entry name" value="Kelch-type beta propeller"/>
    <property type="match status" value="1"/>
</dbReference>
<dbReference type="SUPFAM" id="SSF117281">
    <property type="entry name" value="Kelch motif"/>
    <property type="match status" value="1"/>
</dbReference>
<comment type="caution">
    <text evidence="1">The sequence shown here is derived from an EMBL/GenBank/DDBJ whole genome shotgun (WGS) entry which is preliminary data.</text>
</comment>